<accession>A0A8T1V6F6</accession>
<protein>
    <submittedName>
        <fullName evidence="2">Uncharacterized protein</fullName>
    </submittedName>
</protein>
<name>A0A8T1V6F6_9STRA</name>
<proteinExistence type="predicted"/>
<evidence type="ECO:0000313" key="3">
    <source>
        <dbReference type="Proteomes" id="UP000694044"/>
    </source>
</evidence>
<evidence type="ECO:0000313" key="2">
    <source>
        <dbReference type="EMBL" id="KAG7376605.1"/>
    </source>
</evidence>
<sequence>MSARNVTSWTESEITTLVQAWSEVEAKYPLLRCQRGTGTLHAKMYALFSRRSSFPRSSTAVEHAKQHIRGFVLFVINHDKERQQDGGRLWFDLSVGERNQRRRLVPRRSRGLTMAVSKETFVKLLKMERVQRWLGGNSTSVSKEEQGDAQDAPSNTSFLLPSNQSEQHEGGSSVHDLCPLTPKREQDGEELEEKFHIPVQDRSDTSTCSLGSDSDDDGSPMPSSSNPPPSDMLRLTRGEKKKPTTGLELPFQLKHRDCNILLESMMELQNKKMRRAVSKLRADVEGEVERSSEMLLSIITNHFKDPGSSGDVAFVTKVLNMQKQQLQDRFDQFDAKRVRDEATNRALLGQRYNLKG</sequence>
<comment type="caution">
    <text evidence="2">The sequence shown here is derived from an EMBL/GenBank/DDBJ whole genome shotgun (WGS) entry which is preliminary data.</text>
</comment>
<dbReference type="AlphaFoldDB" id="A0A8T1V6F6"/>
<feature type="compositionally biased region" description="Basic and acidic residues" evidence="1">
    <location>
        <begin position="193"/>
        <end position="204"/>
    </location>
</feature>
<feature type="compositionally biased region" description="Polar residues" evidence="1">
    <location>
        <begin position="152"/>
        <end position="165"/>
    </location>
</feature>
<dbReference type="EMBL" id="JAGDFM010000658">
    <property type="protein sequence ID" value="KAG7376605.1"/>
    <property type="molecule type" value="Genomic_DNA"/>
</dbReference>
<dbReference type="Proteomes" id="UP000694044">
    <property type="component" value="Unassembled WGS sequence"/>
</dbReference>
<feature type="region of interest" description="Disordered" evidence="1">
    <location>
        <begin position="136"/>
        <end position="236"/>
    </location>
</feature>
<keyword evidence="3" id="KW-1185">Reference proteome</keyword>
<organism evidence="2 3">
    <name type="scientific">Phytophthora pseudosyringae</name>
    <dbReference type="NCBI Taxonomy" id="221518"/>
    <lineage>
        <taxon>Eukaryota</taxon>
        <taxon>Sar</taxon>
        <taxon>Stramenopiles</taxon>
        <taxon>Oomycota</taxon>
        <taxon>Peronosporomycetes</taxon>
        <taxon>Peronosporales</taxon>
        <taxon>Peronosporaceae</taxon>
        <taxon>Phytophthora</taxon>
    </lineage>
</organism>
<gene>
    <name evidence="2" type="ORF">PHYPSEUDO_013044</name>
</gene>
<dbReference type="OrthoDB" id="113985at2759"/>
<evidence type="ECO:0000256" key="1">
    <source>
        <dbReference type="SAM" id="MobiDB-lite"/>
    </source>
</evidence>
<reference evidence="2" key="1">
    <citation type="submission" date="2021-02" db="EMBL/GenBank/DDBJ databases">
        <authorList>
            <person name="Palmer J.M."/>
        </authorList>
    </citation>
    <scope>NUCLEOTIDE SEQUENCE</scope>
    <source>
        <strain evidence="2">SCRP734</strain>
    </source>
</reference>